<dbReference type="InterPro" id="IPR011009">
    <property type="entry name" value="Kinase-like_dom_sf"/>
</dbReference>
<feature type="binding site" evidence="11">
    <location>
        <position position="207"/>
    </location>
    <ligand>
        <name>ATP</name>
        <dbReference type="ChEBI" id="CHEBI:30616"/>
    </ligand>
</feature>
<feature type="domain" description="Protein kinase" evidence="17">
    <location>
        <begin position="57"/>
        <end position="322"/>
    </location>
</feature>
<comment type="similarity">
    <text evidence="15">Belongs to the protein kinase superfamily. Ser/Thr protein kinase family. Aurora subfamily.</text>
</comment>
<dbReference type="GO" id="GO:0090266">
    <property type="term" value="P:regulation of mitotic cell cycle spindle assembly checkpoint"/>
    <property type="evidence" value="ECO:0007669"/>
    <property type="project" value="UniProtKB-ARBA"/>
</dbReference>
<evidence type="ECO:0000256" key="1">
    <source>
        <dbReference type="ARBA" id="ARBA00012513"/>
    </source>
</evidence>
<dbReference type="FunFam" id="1.10.510.10:FF:000235">
    <property type="entry name" value="Serine/threonine-protein kinase ark1"/>
    <property type="match status" value="1"/>
</dbReference>
<organism evidence="18 19">
    <name type="scientific">Meira miltonrushii</name>
    <dbReference type="NCBI Taxonomy" id="1280837"/>
    <lineage>
        <taxon>Eukaryota</taxon>
        <taxon>Fungi</taxon>
        <taxon>Dikarya</taxon>
        <taxon>Basidiomycota</taxon>
        <taxon>Ustilaginomycotina</taxon>
        <taxon>Exobasidiomycetes</taxon>
        <taxon>Exobasidiales</taxon>
        <taxon>Brachybasidiaceae</taxon>
        <taxon>Meira</taxon>
    </lineage>
</organism>
<feature type="binding site" evidence="11">
    <location>
        <begin position="193"/>
        <end position="194"/>
    </location>
    <ligand>
        <name>ATP</name>
        <dbReference type="ChEBI" id="CHEBI:30616"/>
    </ligand>
</feature>
<dbReference type="EC" id="2.7.11.1" evidence="1 15"/>
<dbReference type="Gene3D" id="1.10.510.10">
    <property type="entry name" value="Transferase(Phosphotransferase) domain 1"/>
    <property type="match status" value="1"/>
</dbReference>
<evidence type="ECO:0000256" key="16">
    <source>
        <dbReference type="SAM" id="MobiDB-lite"/>
    </source>
</evidence>
<dbReference type="PROSITE" id="PS50011">
    <property type="entry name" value="PROTEIN_KINASE_DOM"/>
    <property type="match status" value="1"/>
</dbReference>
<dbReference type="Proteomes" id="UP000245771">
    <property type="component" value="Unassembled WGS sequence"/>
</dbReference>
<dbReference type="GO" id="GO:0004674">
    <property type="term" value="F:protein serine/threonine kinase activity"/>
    <property type="evidence" value="ECO:0007669"/>
    <property type="project" value="UniProtKB-KW"/>
</dbReference>
<evidence type="ECO:0000256" key="8">
    <source>
        <dbReference type="ARBA" id="ARBA00047899"/>
    </source>
</evidence>
<evidence type="ECO:0000256" key="6">
    <source>
        <dbReference type="ARBA" id="ARBA00022777"/>
    </source>
</evidence>
<evidence type="ECO:0000256" key="7">
    <source>
        <dbReference type="ARBA" id="ARBA00022840"/>
    </source>
</evidence>
<dbReference type="GeneID" id="37018983"/>
<feature type="region of interest" description="Disordered" evidence="16">
    <location>
        <begin position="1"/>
        <end position="31"/>
    </location>
</feature>
<keyword evidence="7 11" id="KW-0067">ATP-binding</keyword>
<feature type="cross-link" description="Glycyl lysine isopeptide (Lys-Gly) (interchain with G-Cter in SUMO2)" evidence="12">
    <location>
        <position position="191"/>
    </location>
</feature>
<dbReference type="InterPro" id="IPR008271">
    <property type="entry name" value="Ser/Thr_kinase_AS"/>
</dbReference>
<gene>
    <name evidence="18" type="ORF">FA14DRAFT_143260</name>
</gene>
<dbReference type="InterPro" id="IPR017441">
    <property type="entry name" value="Protein_kinase_ATP_BS"/>
</dbReference>
<evidence type="ECO:0000256" key="11">
    <source>
        <dbReference type="PIRSR" id="PIRSR630616-2"/>
    </source>
</evidence>
<dbReference type="PROSITE" id="PS00107">
    <property type="entry name" value="PROTEIN_KINASE_ATP"/>
    <property type="match status" value="1"/>
</dbReference>
<evidence type="ECO:0000256" key="15">
    <source>
        <dbReference type="RuleBase" id="RU367134"/>
    </source>
</evidence>
<protein>
    <recommendedName>
        <fullName evidence="2 15">Aurora kinase</fullName>
        <ecNumber evidence="1 15">2.7.11.1</ecNumber>
    </recommendedName>
</protein>
<dbReference type="Gene3D" id="3.30.200.20">
    <property type="entry name" value="Phosphorylase Kinase, domain 1"/>
    <property type="match status" value="1"/>
</dbReference>
<reference evidence="18 19" key="1">
    <citation type="journal article" date="2018" name="Mol. Biol. Evol.">
        <title>Broad Genomic Sampling Reveals a Smut Pathogenic Ancestry of the Fungal Clade Ustilaginomycotina.</title>
        <authorList>
            <person name="Kijpornyongpan T."/>
            <person name="Mondo S.J."/>
            <person name="Barry K."/>
            <person name="Sandor L."/>
            <person name="Lee J."/>
            <person name="Lipzen A."/>
            <person name="Pangilinan J."/>
            <person name="LaButti K."/>
            <person name="Hainaut M."/>
            <person name="Henrissat B."/>
            <person name="Grigoriev I.V."/>
            <person name="Spatafora J.W."/>
            <person name="Aime M.C."/>
        </authorList>
    </citation>
    <scope>NUCLEOTIDE SEQUENCE [LARGE SCALE GENOMIC DNA]</scope>
    <source>
        <strain evidence="18 19">MCA 3882</strain>
    </source>
</reference>
<keyword evidence="4 15" id="KW-0808">Transferase</keyword>
<dbReference type="GO" id="GO:0032133">
    <property type="term" value="C:chromosome passenger complex"/>
    <property type="evidence" value="ECO:0007669"/>
    <property type="project" value="UniProtKB-ARBA"/>
</dbReference>
<evidence type="ECO:0000256" key="2">
    <source>
        <dbReference type="ARBA" id="ARBA00021157"/>
    </source>
</evidence>
<feature type="binding site" evidence="11">
    <location>
        <position position="67"/>
    </location>
    <ligand>
        <name>ATP</name>
        <dbReference type="ChEBI" id="CHEBI:30616"/>
    </ligand>
</feature>
<feature type="active site" description="Proton acceptor" evidence="10">
    <location>
        <position position="189"/>
    </location>
</feature>
<dbReference type="GO" id="GO:0005524">
    <property type="term" value="F:ATP binding"/>
    <property type="evidence" value="ECO:0007669"/>
    <property type="project" value="UniProtKB-UniRule"/>
</dbReference>
<evidence type="ECO:0000313" key="18">
    <source>
        <dbReference type="EMBL" id="PWN38304.1"/>
    </source>
</evidence>
<keyword evidence="19" id="KW-1185">Reference proteome</keyword>
<dbReference type="STRING" id="1280837.A0A316VLY9"/>
<dbReference type="InterPro" id="IPR030616">
    <property type="entry name" value="Aur-like"/>
</dbReference>
<evidence type="ECO:0000256" key="3">
    <source>
        <dbReference type="ARBA" id="ARBA00022527"/>
    </source>
</evidence>
<evidence type="ECO:0000256" key="9">
    <source>
        <dbReference type="ARBA" id="ARBA00048679"/>
    </source>
</evidence>
<keyword evidence="6 15" id="KW-0418">Kinase</keyword>
<proteinExistence type="inferred from homology"/>
<evidence type="ECO:0000256" key="5">
    <source>
        <dbReference type="ARBA" id="ARBA00022741"/>
    </source>
</evidence>
<feature type="compositionally biased region" description="Basic and acidic residues" evidence="16">
    <location>
        <begin position="17"/>
        <end position="30"/>
    </location>
</feature>
<dbReference type="InterPro" id="IPR000719">
    <property type="entry name" value="Prot_kinase_dom"/>
</dbReference>
<dbReference type="EMBL" id="KZ819602">
    <property type="protein sequence ID" value="PWN38304.1"/>
    <property type="molecule type" value="Genomic_DNA"/>
</dbReference>
<accession>A0A316VLY9</accession>
<dbReference type="Pfam" id="PF00069">
    <property type="entry name" value="Pkinase"/>
    <property type="match status" value="1"/>
</dbReference>
<evidence type="ECO:0000313" key="19">
    <source>
        <dbReference type="Proteomes" id="UP000245771"/>
    </source>
</evidence>
<sequence>MPKAKVRPLDIGQYDGSLERDEKRGRRSNDVRGGLLDFDAKQLAVPPQQRQWSLLDLELGHPLGKGKFGRVFVARTKPNAVPGAPSGYIIALKALYKDEIRKEGLELQVRRELEIQMNLRHPHVLRLHGFFHDEGRIFMMLEFAGKGELYKIMSKLPNCHFDEETAAKLTAQMTDALAYLHHKNVIHRDIKPENLLMDLKGDLKVADFGWSVHAPTTRRTTMCGTLQYLAPEMVEKTEHDETVDLWSLGVLIYEFLHGAPPFEHPDPEEQKQRIRKVRYTFPKDRQGKDYIPVLSQEIISGLLKYRGADRMPLNQVLLSNWIQKWQPNTIKQAIAGGYMWMPGKEPRKERHPASSRYANGLHPR</sequence>
<dbReference type="SUPFAM" id="SSF56112">
    <property type="entry name" value="Protein kinase-like (PK-like)"/>
    <property type="match status" value="1"/>
</dbReference>
<evidence type="ECO:0000256" key="12">
    <source>
        <dbReference type="PIRSR" id="PIRSR630616-3"/>
    </source>
</evidence>
<dbReference type="PROSITE" id="PS00108">
    <property type="entry name" value="PROTEIN_KINASE_ST"/>
    <property type="match status" value="1"/>
</dbReference>
<keyword evidence="5 11" id="KW-0547">Nucleotide-binding</keyword>
<keyword evidence="3 14" id="KW-0723">Serine/threonine-protein kinase</keyword>
<dbReference type="GO" id="GO:0000776">
    <property type="term" value="C:kinetochore"/>
    <property type="evidence" value="ECO:0007669"/>
    <property type="project" value="UniProtKB-ARBA"/>
</dbReference>
<dbReference type="GO" id="GO:0008608">
    <property type="term" value="P:attachment of spindle microtubules to kinetochore"/>
    <property type="evidence" value="ECO:0007669"/>
    <property type="project" value="UniProtKB-ARBA"/>
</dbReference>
<feature type="binding site" evidence="11 13">
    <location>
        <position position="93"/>
    </location>
    <ligand>
        <name>ATP</name>
        <dbReference type="ChEBI" id="CHEBI:30616"/>
    </ligand>
</feature>
<dbReference type="PANTHER" id="PTHR24350">
    <property type="entry name" value="SERINE/THREONINE-PROTEIN KINASE IAL-RELATED"/>
    <property type="match status" value="1"/>
</dbReference>
<feature type="binding site" evidence="11">
    <location>
        <begin position="142"/>
        <end position="144"/>
    </location>
    <ligand>
        <name>ATP</name>
        <dbReference type="ChEBI" id="CHEBI:30616"/>
    </ligand>
</feature>
<dbReference type="GO" id="GO:0044779">
    <property type="term" value="P:meiotic spindle checkpoint signaling"/>
    <property type="evidence" value="ECO:0007669"/>
    <property type="project" value="UniProtKB-ARBA"/>
</dbReference>
<dbReference type="CDD" id="cd14007">
    <property type="entry name" value="STKc_Aurora"/>
    <property type="match status" value="1"/>
</dbReference>
<comment type="catalytic activity">
    <reaction evidence="8 15">
        <text>L-threonyl-[protein] + ATP = O-phospho-L-threonyl-[protein] + ADP + H(+)</text>
        <dbReference type="Rhea" id="RHEA:46608"/>
        <dbReference type="Rhea" id="RHEA-COMP:11060"/>
        <dbReference type="Rhea" id="RHEA-COMP:11605"/>
        <dbReference type="ChEBI" id="CHEBI:15378"/>
        <dbReference type="ChEBI" id="CHEBI:30013"/>
        <dbReference type="ChEBI" id="CHEBI:30616"/>
        <dbReference type="ChEBI" id="CHEBI:61977"/>
        <dbReference type="ChEBI" id="CHEBI:456216"/>
        <dbReference type="EC" id="2.7.11.1"/>
    </reaction>
</comment>
<dbReference type="OrthoDB" id="377346at2759"/>
<dbReference type="SMART" id="SM00220">
    <property type="entry name" value="S_TKc"/>
    <property type="match status" value="1"/>
</dbReference>
<comment type="catalytic activity">
    <reaction evidence="9 15">
        <text>L-seryl-[protein] + ATP = O-phospho-L-seryl-[protein] + ADP + H(+)</text>
        <dbReference type="Rhea" id="RHEA:17989"/>
        <dbReference type="Rhea" id="RHEA-COMP:9863"/>
        <dbReference type="Rhea" id="RHEA-COMP:11604"/>
        <dbReference type="ChEBI" id="CHEBI:15378"/>
        <dbReference type="ChEBI" id="CHEBI:29999"/>
        <dbReference type="ChEBI" id="CHEBI:30616"/>
        <dbReference type="ChEBI" id="CHEBI:83421"/>
        <dbReference type="ChEBI" id="CHEBI:456216"/>
        <dbReference type="EC" id="2.7.11.1"/>
    </reaction>
</comment>
<dbReference type="RefSeq" id="XP_025358606.1">
    <property type="nucleotide sequence ID" value="XM_025497202.1"/>
</dbReference>
<evidence type="ECO:0000256" key="10">
    <source>
        <dbReference type="PIRSR" id="PIRSR630616-1"/>
    </source>
</evidence>
<dbReference type="GO" id="GO:0000819">
    <property type="term" value="P:sister chromatid segregation"/>
    <property type="evidence" value="ECO:0007669"/>
    <property type="project" value="UniProtKB-ARBA"/>
</dbReference>
<evidence type="ECO:0000259" key="17">
    <source>
        <dbReference type="PROSITE" id="PS50011"/>
    </source>
</evidence>
<dbReference type="GO" id="GO:0051233">
    <property type="term" value="C:spindle midzone"/>
    <property type="evidence" value="ECO:0007669"/>
    <property type="project" value="UniProtKB-ARBA"/>
</dbReference>
<dbReference type="GO" id="GO:0072479">
    <property type="term" value="P:response to mitotic cell cycle spindle assembly checkpoint signaling"/>
    <property type="evidence" value="ECO:0007669"/>
    <property type="project" value="UniProtKB-ARBA"/>
</dbReference>
<dbReference type="FunCoup" id="A0A316VLY9">
    <property type="interactions" value="395"/>
</dbReference>
<name>A0A316VLY9_9BASI</name>
<evidence type="ECO:0000256" key="13">
    <source>
        <dbReference type="PROSITE-ProRule" id="PRU10141"/>
    </source>
</evidence>
<evidence type="ECO:0000256" key="4">
    <source>
        <dbReference type="ARBA" id="ARBA00022679"/>
    </source>
</evidence>
<dbReference type="AlphaFoldDB" id="A0A316VLY9"/>
<dbReference type="FunFam" id="3.30.200.20:FF:000042">
    <property type="entry name" value="Aurora kinase A"/>
    <property type="match status" value="1"/>
</dbReference>
<evidence type="ECO:0000256" key="14">
    <source>
        <dbReference type="RuleBase" id="RU000304"/>
    </source>
</evidence>
<dbReference type="GO" id="GO:0045143">
    <property type="term" value="P:homologous chromosome segregation"/>
    <property type="evidence" value="ECO:0007669"/>
    <property type="project" value="UniProtKB-ARBA"/>
</dbReference>
<dbReference type="InParanoid" id="A0A316VLY9"/>
<dbReference type="GO" id="GO:1902115">
    <property type="term" value="P:regulation of organelle assembly"/>
    <property type="evidence" value="ECO:0007669"/>
    <property type="project" value="UniProtKB-ARBA"/>
</dbReference>
<feature type="region of interest" description="Disordered" evidence="16">
    <location>
        <begin position="342"/>
        <end position="364"/>
    </location>
</feature>
<dbReference type="GO" id="GO:0032465">
    <property type="term" value="P:regulation of cytokinesis"/>
    <property type="evidence" value="ECO:0007669"/>
    <property type="project" value="UniProtKB-ARBA"/>
</dbReference>